<gene>
    <name evidence="1" type="ORF">BDY19DRAFT_905906</name>
</gene>
<proteinExistence type="predicted"/>
<dbReference type="EMBL" id="MU274910">
    <property type="protein sequence ID" value="KAI0089610.1"/>
    <property type="molecule type" value="Genomic_DNA"/>
</dbReference>
<name>A0ACB8U5R0_9APHY</name>
<organism evidence="1 2">
    <name type="scientific">Irpex rosettiformis</name>
    <dbReference type="NCBI Taxonomy" id="378272"/>
    <lineage>
        <taxon>Eukaryota</taxon>
        <taxon>Fungi</taxon>
        <taxon>Dikarya</taxon>
        <taxon>Basidiomycota</taxon>
        <taxon>Agaricomycotina</taxon>
        <taxon>Agaricomycetes</taxon>
        <taxon>Polyporales</taxon>
        <taxon>Irpicaceae</taxon>
        <taxon>Irpex</taxon>
    </lineage>
</organism>
<protein>
    <submittedName>
        <fullName evidence="1">Uncharacterized protein</fullName>
    </submittedName>
</protein>
<accession>A0ACB8U5R0</accession>
<evidence type="ECO:0000313" key="1">
    <source>
        <dbReference type="EMBL" id="KAI0089610.1"/>
    </source>
</evidence>
<sequence>MSAMGISPILATSSHPAVSTVERTASYDWETYFYIIAQLVGGMGLSVLLVTLVWSSSKRRPRNPLLISLCFSWWLSTFPCLCILYYANQVVGPPPSPAVCLASASLTMAQSVMVAFTGPALILHVWLVVRAAISRRFVEDIWVRRTAVICIILPYMLFIITALSALWVGLKEPHLVYRVKFYCVVEGHILTKAVSACGLFFVGSAIILEALTVAMLYRHRIIVRHLSREGYGLDFPLVLRVCVFGLYVVLGLCLEIQSLFHWTNPISDLFFSTFSIAVFIVFGTQPETWQIWRQAYRRFGGTLSQISVPYQLQPRPYLLPMISSSSPSSRNHLTVTPGHSQRQSSSFHLPRPYSRESEPVLSIQSRAQSYDYERQPFCHPPPPAPLPVARHSVRWTRDCEVMTATSPPAHTNDNPRTPTSPSFPNPGFPHPDHLRKPSKKGWKPSGYSLGLDLAQPPRVDGLAFDAAMLDVQSIQPTDDILVLTDPAAPARSGRETPQKL</sequence>
<comment type="caution">
    <text evidence="1">The sequence shown here is derived from an EMBL/GenBank/DDBJ whole genome shotgun (WGS) entry which is preliminary data.</text>
</comment>
<dbReference type="Proteomes" id="UP001055072">
    <property type="component" value="Unassembled WGS sequence"/>
</dbReference>
<keyword evidence="2" id="KW-1185">Reference proteome</keyword>
<reference evidence="1" key="1">
    <citation type="journal article" date="2021" name="Environ. Microbiol.">
        <title>Gene family expansions and transcriptome signatures uncover fungal adaptations to wood decay.</title>
        <authorList>
            <person name="Hage H."/>
            <person name="Miyauchi S."/>
            <person name="Viragh M."/>
            <person name="Drula E."/>
            <person name="Min B."/>
            <person name="Chaduli D."/>
            <person name="Navarro D."/>
            <person name="Favel A."/>
            <person name="Norest M."/>
            <person name="Lesage-Meessen L."/>
            <person name="Balint B."/>
            <person name="Merenyi Z."/>
            <person name="de Eugenio L."/>
            <person name="Morin E."/>
            <person name="Martinez A.T."/>
            <person name="Baldrian P."/>
            <person name="Stursova M."/>
            <person name="Martinez M.J."/>
            <person name="Novotny C."/>
            <person name="Magnuson J.K."/>
            <person name="Spatafora J.W."/>
            <person name="Maurice S."/>
            <person name="Pangilinan J."/>
            <person name="Andreopoulos W."/>
            <person name="LaButti K."/>
            <person name="Hundley H."/>
            <person name="Na H."/>
            <person name="Kuo A."/>
            <person name="Barry K."/>
            <person name="Lipzen A."/>
            <person name="Henrissat B."/>
            <person name="Riley R."/>
            <person name="Ahrendt S."/>
            <person name="Nagy L.G."/>
            <person name="Grigoriev I.V."/>
            <person name="Martin F."/>
            <person name="Rosso M.N."/>
        </authorList>
    </citation>
    <scope>NUCLEOTIDE SEQUENCE</scope>
    <source>
        <strain evidence="1">CBS 384.51</strain>
    </source>
</reference>
<evidence type="ECO:0000313" key="2">
    <source>
        <dbReference type="Proteomes" id="UP001055072"/>
    </source>
</evidence>